<sequence length="10" mass="1145">MPSLYGTTYI</sequence>
<protein>
    <submittedName>
        <fullName evidence="1">Uncharacterized protein</fullName>
    </submittedName>
</protein>
<accession>A0A1G4EBE1</accession>
<evidence type="ECO:0000313" key="2">
    <source>
        <dbReference type="Proteomes" id="UP000195696"/>
    </source>
</evidence>
<organism evidence="1 2">
    <name type="scientific">Bacillus mycoides</name>
    <dbReference type="NCBI Taxonomy" id="1405"/>
    <lineage>
        <taxon>Bacteria</taxon>
        <taxon>Bacillati</taxon>
        <taxon>Bacillota</taxon>
        <taxon>Bacilli</taxon>
        <taxon>Bacillales</taxon>
        <taxon>Bacillaceae</taxon>
        <taxon>Bacillus</taxon>
        <taxon>Bacillus cereus group</taxon>
    </lineage>
</organism>
<dbReference type="EMBL" id="FMAK01000019">
    <property type="protein sequence ID" value="SCB66770.1"/>
    <property type="molecule type" value="Genomic_DNA"/>
</dbReference>
<gene>
    <name evidence="1" type="ORF">BWGO95_00881</name>
</gene>
<proteinExistence type="predicted"/>
<name>A0A1G4EBE1_BACMY</name>
<dbReference type="Proteomes" id="UP000195696">
    <property type="component" value="Unassembled WGS sequence"/>
</dbReference>
<evidence type="ECO:0000313" key="1">
    <source>
        <dbReference type="EMBL" id="SCB66770.1"/>
    </source>
</evidence>
<reference evidence="1 2" key="1">
    <citation type="submission" date="2016-08" db="EMBL/GenBank/DDBJ databases">
        <authorList>
            <person name="Seilhamer J.J."/>
        </authorList>
    </citation>
    <scope>NUCLEOTIDE SEQUENCE [LARGE SCALE GENOMIC DNA]</scope>
    <source>
        <strain evidence="1 2">SDA_GO95</strain>
    </source>
</reference>